<comment type="caution">
    <text evidence="11">The sequence shown here is derived from an EMBL/GenBank/DDBJ whole genome shotgun (WGS) entry which is preliminary data.</text>
</comment>
<dbReference type="EMBL" id="CAJNNW010031810">
    <property type="protein sequence ID" value="CAE8709164.1"/>
    <property type="molecule type" value="Genomic_DNA"/>
</dbReference>
<dbReference type="SUPFAM" id="SSF48208">
    <property type="entry name" value="Six-hairpin glycosidases"/>
    <property type="match status" value="1"/>
</dbReference>
<evidence type="ECO:0000256" key="9">
    <source>
        <dbReference type="ARBA" id="ARBA00046544"/>
    </source>
</evidence>
<dbReference type="InterPro" id="IPR008928">
    <property type="entry name" value="6-hairpin_glycosidase_sf"/>
</dbReference>
<evidence type="ECO:0000313" key="11">
    <source>
        <dbReference type="EMBL" id="CAE8709164.1"/>
    </source>
</evidence>
<reference evidence="11" key="1">
    <citation type="submission" date="2021-02" db="EMBL/GenBank/DDBJ databases">
        <authorList>
            <person name="Dougan E. K."/>
            <person name="Rhodes N."/>
            <person name="Thang M."/>
            <person name="Chan C."/>
        </authorList>
    </citation>
    <scope>NUCLEOTIDE SEQUENCE</scope>
</reference>
<evidence type="ECO:0000256" key="2">
    <source>
        <dbReference type="ARBA" id="ARBA00013176"/>
    </source>
</evidence>
<dbReference type="Pfam" id="PF07221">
    <property type="entry name" value="GlcNAc_2-epim"/>
    <property type="match status" value="1"/>
</dbReference>
<comment type="similarity">
    <text evidence="1">Belongs to the N-acylglucosamine 2-epimerase family.</text>
</comment>
<name>A0A813KN56_POLGL</name>
<dbReference type="GO" id="GO:0005975">
    <property type="term" value="P:carbohydrate metabolic process"/>
    <property type="evidence" value="ECO:0007669"/>
    <property type="project" value="InterPro"/>
</dbReference>
<protein>
    <recommendedName>
        <fullName evidence="3">N-acylglucosamine 2-epimerase</fullName>
        <ecNumber evidence="2">5.1.3.8</ecNumber>
    </recommendedName>
    <alternativeName>
        <fullName evidence="7">GlcNAc 2-epimerase</fullName>
    </alternativeName>
    <alternativeName>
        <fullName evidence="5">N-acetyl-D-glucosamine 2-epimerase</fullName>
    </alternativeName>
    <alternativeName>
        <fullName evidence="6">Renin-binding protein</fullName>
    </alternativeName>
</protein>
<feature type="region of interest" description="Disordered" evidence="10">
    <location>
        <begin position="474"/>
        <end position="493"/>
    </location>
</feature>
<evidence type="ECO:0000256" key="10">
    <source>
        <dbReference type="SAM" id="MobiDB-lite"/>
    </source>
</evidence>
<proteinExistence type="inferred from homology"/>
<accession>A0A813KN56</accession>
<feature type="non-terminal residue" evidence="11">
    <location>
        <position position="1"/>
    </location>
</feature>
<evidence type="ECO:0000256" key="5">
    <source>
        <dbReference type="ARBA" id="ARBA00031608"/>
    </source>
</evidence>
<keyword evidence="4" id="KW-0413">Isomerase</keyword>
<evidence type="ECO:0000256" key="6">
    <source>
        <dbReference type="ARBA" id="ARBA00031909"/>
    </source>
</evidence>
<dbReference type="InterPro" id="IPR012341">
    <property type="entry name" value="6hp_glycosidase-like_sf"/>
</dbReference>
<dbReference type="AlphaFoldDB" id="A0A813KN56"/>
<dbReference type="Gene3D" id="1.50.10.10">
    <property type="match status" value="1"/>
</dbReference>
<evidence type="ECO:0000313" key="12">
    <source>
        <dbReference type="Proteomes" id="UP000626109"/>
    </source>
</evidence>
<evidence type="ECO:0000256" key="3">
    <source>
        <dbReference type="ARBA" id="ARBA00014959"/>
    </source>
</evidence>
<feature type="compositionally biased region" description="Basic and acidic residues" evidence="10">
    <location>
        <begin position="57"/>
        <end position="86"/>
    </location>
</feature>
<evidence type="ECO:0000256" key="8">
    <source>
        <dbReference type="ARBA" id="ARBA00034243"/>
    </source>
</evidence>
<gene>
    <name evidence="11" type="ORF">PGLA2088_LOCUS35308</name>
</gene>
<comment type="catalytic activity">
    <reaction evidence="8">
        <text>an N-acyl-D-glucosamine = an N-acyl-D-mannosamine</text>
        <dbReference type="Rhea" id="RHEA:19033"/>
        <dbReference type="ChEBI" id="CHEBI:16062"/>
        <dbReference type="ChEBI" id="CHEBI:17274"/>
        <dbReference type="EC" id="5.1.3.8"/>
    </reaction>
    <physiologicalReaction direction="left-to-right" evidence="8">
        <dbReference type="Rhea" id="RHEA:19034"/>
    </physiologicalReaction>
    <physiologicalReaction direction="right-to-left" evidence="8">
        <dbReference type="Rhea" id="RHEA:19035"/>
    </physiologicalReaction>
</comment>
<comment type="subunit">
    <text evidence="9">Homodimer. Forms a heterodimer with renin and inhibits its activity.</text>
</comment>
<dbReference type="PANTHER" id="PTHR15108">
    <property type="entry name" value="N-ACYLGLUCOSAMINE-2-EPIMERASE"/>
    <property type="match status" value="1"/>
</dbReference>
<dbReference type="GO" id="GO:0050121">
    <property type="term" value="F:N-acylglucosamine 2-epimerase activity"/>
    <property type="evidence" value="ECO:0007669"/>
    <property type="project" value="UniProtKB-EC"/>
</dbReference>
<sequence>DWQEQRLVGGPLGRAVMASSVDDAIKAAIQEQLQEVMTKLTETEERCAKAETAMEELSGRVEGGGKDSQQLRKDLDRQKSETEALDSRCKTDLEALGTSLKERLDRHDSDEEGIGGLAQLRKKVEDFSEELTKMRTALEEHGRVVGSAKSRTDSCEESMRLLSRKSDELGTTVTASQDRLQKVEETNGTVSGRQQVVEDSVAKKYESLWQDVLKAVEDIREEHQKTLREDLDRRKLDARREGQSHIKYVTQLVASVHDERRQLAISKDLMTAWREQAWTSARRRTALHWMCSTLQGIAQRRQRKLMNRWVRFTSVEELTRRLREEYVAQIPDVKQVIMDSGLPARCNQFDVDLAALRSEKCSQEQLEKSIQDNLSLIEDKMGLVHKVHGTVQEHQAALEEARSTAEAHRSEHAEHASEVRNRHASYDDSIGTIQEALKIHASAKDVQTMMRDILLIWNSIKQLDAAKADKKDVDSFAVETSNRDRQSSRRLEDLQNSVTDKLREETLRVQEKCCELDVKVDDGVKQFRHWEGMWEKLAGFVEDLASDLEVLDNFFTKEFLVKHVKDIIAFYEPRCVDKTGGFFQSFKIDGEVFNPDFRQIVSSTRMVINFMLAGKLLDRPELIEIGKHGLDYVEKVHYVADKQSYAFTVKNHKPDDMIQQAYGYAFVLAAHAAARTAGATQDDSDIARVFDILEQRFWLPERGAYLDTINADGSVDNSYRGQNSNMHMCEAMIAAYEATKDKRYLDRAEVLSETFCRELAEKANGFVWEHYTVEFEVDWDYNKTDPTNIYRPWGFQPGHQNEWAKNLLNIHRYTPKPWMLKRAQELFDGSWDLSWDAEHGGLVYGFGPDKKWCDSEKYFWVQGESMATAALLFKATGEAKYVERYVHLWQYAWEHWVDHEHGAWLGFKMTRDNKLLSDEKAFAGGKCDYHTLVSCIEALRAFT</sequence>
<dbReference type="InterPro" id="IPR010819">
    <property type="entry name" value="AGE/CE"/>
</dbReference>
<evidence type="ECO:0000256" key="7">
    <source>
        <dbReference type="ARBA" id="ARBA00033215"/>
    </source>
</evidence>
<feature type="compositionally biased region" description="Basic and acidic residues" evidence="10">
    <location>
        <begin position="481"/>
        <end position="493"/>
    </location>
</feature>
<evidence type="ECO:0000256" key="1">
    <source>
        <dbReference type="ARBA" id="ARBA00008558"/>
    </source>
</evidence>
<dbReference type="Proteomes" id="UP000626109">
    <property type="component" value="Unassembled WGS sequence"/>
</dbReference>
<evidence type="ECO:0000256" key="4">
    <source>
        <dbReference type="ARBA" id="ARBA00023235"/>
    </source>
</evidence>
<feature type="region of interest" description="Disordered" evidence="10">
    <location>
        <begin position="402"/>
        <end position="423"/>
    </location>
</feature>
<dbReference type="EC" id="5.1.3.8" evidence="2"/>
<organism evidence="11 12">
    <name type="scientific">Polarella glacialis</name>
    <name type="common">Dinoflagellate</name>
    <dbReference type="NCBI Taxonomy" id="89957"/>
    <lineage>
        <taxon>Eukaryota</taxon>
        <taxon>Sar</taxon>
        <taxon>Alveolata</taxon>
        <taxon>Dinophyceae</taxon>
        <taxon>Suessiales</taxon>
        <taxon>Suessiaceae</taxon>
        <taxon>Polarella</taxon>
    </lineage>
</organism>
<feature type="region of interest" description="Disordered" evidence="10">
    <location>
        <begin position="54"/>
        <end position="86"/>
    </location>
</feature>